<reference evidence="1 2" key="1">
    <citation type="submission" date="2015-07" db="EMBL/GenBank/DDBJ databases">
        <title>The genome of Eufriesea mexicana.</title>
        <authorList>
            <person name="Pan H."/>
            <person name="Kapheim K."/>
        </authorList>
    </citation>
    <scope>NUCLEOTIDE SEQUENCE [LARGE SCALE GENOMIC DNA]</scope>
    <source>
        <strain evidence="1">0111107269</strain>
        <tissue evidence="1">Whole body</tissue>
    </source>
</reference>
<name>A0A310S9C5_9HYME</name>
<dbReference type="EMBL" id="KQ762962">
    <property type="protein sequence ID" value="OAD55180.1"/>
    <property type="molecule type" value="Genomic_DNA"/>
</dbReference>
<keyword evidence="2" id="KW-1185">Reference proteome</keyword>
<dbReference type="AlphaFoldDB" id="A0A310S9C5"/>
<protein>
    <submittedName>
        <fullName evidence="1">Uncharacterized protein</fullName>
    </submittedName>
</protein>
<evidence type="ECO:0000313" key="1">
    <source>
        <dbReference type="EMBL" id="OAD55180.1"/>
    </source>
</evidence>
<gene>
    <name evidence="1" type="ORF">WN48_05197</name>
</gene>
<dbReference type="Proteomes" id="UP000250275">
    <property type="component" value="Unassembled WGS sequence"/>
</dbReference>
<evidence type="ECO:0000313" key="2">
    <source>
        <dbReference type="Proteomes" id="UP000250275"/>
    </source>
</evidence>
<sequence>MQRDLYRNVPPSARGGKFCEAAVTLLKVALFDNLRLGSVVRERRAPGLRVTMSQRRGTAVYYWDPPLKLVLLSEHVCTPQGSFPPLTMPLRRLRSYLQLNDLRLRLDTGVHKEMLTESPLDFSLSLVVDSDGTDY</sequence>
<organism evidence="1 2">
    <name type="scientific">Eufriesea mexicana</name>
    <dbReference type="NCBI Taxonomy" id="516756"/>
    <lineage>
        <taxon>Eukaryota</taxon>
        <taxon>Metazoa</taxon>
        <taxon>Ecdysozoa</taxon>
        <taxon>Arthropoda</taxon>
        <taxon>Hexapoda</taxon>
        <taxon>Insecta</taxon>
        <taxon>Pterygota</taxon>
        <taxon>Neoptera</taxon>
        <taxon>Endopterygota</taxon>
        <taxon>Hymenoptera</taxon>
        <taxon>Apocrita</taxon>
        <taxon>Aculeata</taxon>
        <taxon>Apoidea</taxon>
        <taxon>Anthophila</taxon>
        <taxon>Apidae</taxon>
        <taxon>Eufriesea</taxon>
    </lineage>
</organism>
<proteinExistence type="predicted"/>
<accession>A0A310S9C5</accession>